<keyword evidence="2 6" id="KW-0889">Transcription antitermination</keyword>
<dbReference type="EMBL" id="CP071382">
    <property type="protein sequence ID" value="QSV45107.1"/>
    <property type="molecule type" value="Genomic_DNA"/>
</dbReference>
<keyword evidence="4 6" id="KW-0805">Transcription regulation</keyword>
<protein>
    <recommendedName>
        <fullName evidence="6">Transcription antitermination protein NusB</fullName>
    </recommendedName>
    <alternativeName>
        <fullName evidence="6">Antitermination factor NusB</fullName>
    </alternativeName>
</protein>
<gene>
    <name evidence="6 8" type="primary">nusB</name>
    <name evidence="8" type="ORF">JZM60_13295</name>
</gene>
<evidence type="ECO:0000313" key="8">
    <source>
        <dbReference type="EMBL" id="QSV45107.1"/>
    </source>
</evidence>
<evidence type="ECO:0000256" key="3">
    <source>
        <dbReference type="ARBA" id="ARBA00022884"/>
    </source>
</evidence>
<dbReference type="InterPro" id="IPR011605">
    <property type="entry name" value="NusB_fam"/>
</dbReference>
<sequence>MGARRLGREIALQLLYSRDYAAGEASALMEMVFDEAEPGTAAGRAFSDELVRGVLENREAIDAQIAEKSKNWTISRMARVDLNILRLAVYELLYRDDIPKNVTINEAIEVAKKFGTEESPAFINGILDEVASALPDKEPLAD</sequence>
<dbReference type="Proteomes" id="UP000663651">
    <property type="component" value="Chromosome"/>
</dbReference>
<dbReference type="NCBIfam" id="TIGR01951">
    <property type="entry name" value="nusB"/>
    <property type="match status" value="1"/>
</dbReference>
<dbReference type="InterPro" id="IPR035926">
    <property type="entry name" value="NusB-like_sf"/>
</dbReference>
<dbReference type="HAMAP" id="MF_00073">
    <property type="entry name" value="NusB"/>
    <property type="match status" value="1"/>
</dbReference>
<evidence type="ECO:0000256" key="5">
    <source>
        <dbReference type="ARBA" id="ARBA00023163"/>
    </source>
</evidence>
<name>A0ABX7Q1L2_9BACT</name>
<feature type="domain" description="NusB/RsmB/TIM44" evidence="7">
    <location>
        <begin position="8"/>
        <end position="131"/>
    </location>
</feature>
<comment type="function">
    <text evidence="6">Involved in transcription antitermination. Required for transcription of ribosomal RNA (rRNA) genes. Binds specifically to the boxA antiterminator sequence of the ribosomal RNA (rrn) operons.</text>
</comment>
<evidence type="ECO:0000256" key="2">
    <source>
        <dbReference type="ARBA" id="ARBA00022814"/>
    </source>
</evidence>
<evidence type="ECO:0000313" key="9">
    <source>
        <dbReference type="Proteomes" id="UP000663651"/>
    </source>
</evidence>
<evidence type="ECO:0000256" key="4">
    <source>
        <dbReference type="ARBA" id="ARBA00023015"/>
    </source>
</evidence>
<evidence type="ECO:0000256" key="1">
    <source>
        <dbReference type="ARBA" id="ARBA00005952"/>
    </source>
</evidence>
<keyword evidence="9" id="KW-1185">Reference proteome</keyword>
<dbReference type="SUPFAM" id="SSF48013">
    <property type="entry name" value="NusB-like"/>
    <property type="match status" value="1"/>
</dbReference>
<comment type="similarity">
    <text evidence="1 6">Belongs to the NusB family.</text>
</comment>
<accession>A0ABX7Q1L2</accession>
<evidence type="ECO:0000256" key="6">
    <source>
        <dbReference type="HAMAP-Rule" id="MF_00073"/>
    </source>
</evidence>
<dbReference type="PANTHER" id="PTHR11078:SF3">
    <property type="entry name" value="ANTITERMINATION NUSB DOMAIN-CONTAINING PROTEIN"/>
    <property type="match status" value="1"/>
</dbReference>
<organism evidence="8 9">
    <name type="scientific">Geobacter benzoatilyticus</name>
    <dbReference type="NCBI Taxonomy" id="2815309"/>
    <lineage>
        <taxon>Bacteria</taxon>
        <taxon>Pseudomonadati</taxon>
        <taxon>Thermodesulfobacteriota</taxon>
        <taxon>Desulfuromonadia</taxon>
        <taxon>Geobacterales</taxon>
        <taxon>Geobacteraceae</taxon>
        <taxon>Geobacter</taxon>
    </lineage>
</organism>
<evidence type="ECO:0000259" key="7">
    <source>
        <dbReference type="Pfam" id="PF01029"/>
    </source>
</evidence>
<proteinExistence type="inferred from homology"/>
<dbReference type="Gene3D" id="1.10.940.10">
    <property type="entry name" value="NusB-like"/>
    <property type="match status" value="1"/>
</dbReference>
<dbReference type="CDD" id="cd00619">
    <property type="entry name" value="Terminator_NusB"/>
    <property type="match status" value="1"/>
</dbReference>
<dbReference type="PANTHER" id="PTHR11078">
    <property type="entry name" value="N UTILIZATION SUBSTANCE PROTEIN B-RELATED"/>
    <property type="match status" value="1"/>
</dbReference>
<reference evidence="8 9" key="1">
    <citation type="submission" date="2021-03" db="EMBL/GenBank/DDBJ databases">
        <title>Geobacter metallireducens gen. nov. sp. nov., a microorganism capable of coupling the complete oxidation of organic compounds to the reduction of iron and other metals.</title>
        <authorList>
            <person name="Li Y."/>
        </authorList>
    </citation>
    <scope>NUCLEOTIDE SEQUENCE [LARGE SCALE GENOMIC DNA]</scope>
    <source>
        <strain evidence="8 9">Jerry-YX</strain>
    </source>
</reference>
<dbReference type="InterPro" id="IPR006027">
    <property type="entry name" value="NusB_RsmB_TIM44"/>
</dbReference>
<dbReference type="Pfam" id="PF01029">
    <property type="entry name" value="NusB"/>
    <property type="match status" value="1"/>
</dbReference>
<keyword evidence="5 6" id="KW-0804">Transcription</keyword>
<keyword evidence="3 6" id="KW-0694">RNA-binding</keyword>
<dbReference type="RefSeq" id="WP_207162913.1">
    <property type="nucleotide sequence ID" value="NZ_CP071382.1"/>
</dbReference>